<dbReference type="EMBL" id="NMUL01000060">
    <property type="protein sequence ID" value="OXM60443.1"/>
    <property type="molecule type" value="Genomic_DNA"/>
</dbReference>
<sequence>MTVLPTTSTACAGLFPNTLTLVTENFDELLAQFGLTVCADIGLRTVDVVNNSSTVWIVDQPAGLTEVSATLPIPTDVGLFREIRGGTAGVAVEPGQHAVIGATPGELHLRLDKSSTFGWQAIALFKGSVGESRQAKVVDAFARIGAQGSPTRNALVTCGRAVYEAANFVSDDPAAKAQKEPAQFLRESLGLSGKWGKCSNALNGVESGAPELKVGTLAEYSTREPWTQPTNRLGKAAIRAMTMIAKG</sequence>
<organism evidence="1 2">
    <name type="scientific">Amycolatopsis vastitatis</name>
    <dbReference type="NCBI Taxonomy" id="1905142"/>
    <lineage>
        <taxon>Bacteria</taxon>
        <taxon>Bacillati</taxon>
        <taxon>Actinomycetota</taxon>
        <taxon>Actinomycetes</taxon>
        <taxon>Pseudonocardiales</taxon>
        <taxon>Pseudonocardiaceae</taxon>
        <taxon>Amycolatopsis</taxon>
    </lineage>
</organism>
<keyword evidence="2" id="KW-1185">Reference proteome</keyword>
<gene>
    <name evidence="1" type="ORF">CF165_42170</name>
</gene>
<dbReference type="RefSeq" id="WP_093953198.1">
    <property type="nucleotide sequence ID" value="NZ_NMUL01000060.1"/>
</dbReference>
<accession>A0A229SNL1</accession>
<evidence type="ECO:0000313" key="2">
    <source>
        <dbReference type="Proteomes" id="UP000215199"/>
    </source>
</evidence>
<dbReference type="OrthoDB" id="3680049at2"/>
<proteinExistence type="predicted"/>
<protein>
    <submittedName>
        <fullName evidence="1">Uncharacterized protein</fullName>
    </submittedName>
</protein>
<dbReference type="Proteomes" id="UP000215199">
    <property type="component" value="Unassembled WGS sequence"/>
</dbReference>
<name>A0A229SNL1_9PSEU</name>
<evidence type="ECO:0000313" key="1">
    <source>
        <dbReference type="EMBL" id="OXM60443.1"/>
    </source>
</evidence>
<reference evidence="2" key="1">
    <citation type="submission" date="2017-07" db="EMBL/GenBank/DDBJ databases">
        <title>Comparative genome mining reveals phylogenetic distribution patterns of secondary metabolites in Amycolatopsis.</title>
        <authorList>
            <person name="Adamek M."/>
            <person name="Alanjary M."/>
            <person name="Sales-Ortells H."/>
            <person name="Goodfellow M."/>
            <person name="Bull A.T."/>
            <person name="Kalinowski J."/>
            <person name="Ziemert N."/>
        </authorList>
    </citation>
    <scope>NUCLEOTIDE SEQUENCE [LARGE SCALE GENOMIC DNA]</scope>
    <source>
        <strain evidence="2">H5</strain>
    </source>
</reference>
<comment type="caution">
    <text evidence="1">The sequence shown here is derived from an EMBL/GenBank/DDBJ whole genome shotgun (WGS) entry which is preliminary data.</text>
</comment>
<dbReference type="AlphaFoldDB" id="A0A229SNL1"/>